<dbReference type="RefSeq" id="WP_020545838.1">
    <property type="nucleotide sequence ID" value="NZ_CP068985.1"/>
</dbReference>
<feature type="region of interest" description="Disordered" evidence="1">
    <location>
        <begin position="54"/>
        <end position="80"/>
    </location>
</feature>
<dbReference type="Proteomes" id="UP000824681">
    <property type="component" value="Chromosome"/>
</dbReference>
<feature type="compositionally biased region" description="Polar residues" evidence="1">
    <location>
        <begin position="68"/>
        <end position="79"/>
    </location>
</feature>
<reference evidence="2 3" key="1">
    <citation type="journal article" date="2021" name="ACS Chem. Biol.">
        <title>Genomic-Led Discovery of a Novel Glycopeptide Antibiotic by Nonomuraea coxensis DSM 45129.</title>
        <authorList>
            <person name="Yushchuk O."/>
            <person name="Vior N.M."/>
            <person name="Andreo-Vidal A."/>
            <person name="Berini F."/>
            <person name="Ruckert C."/>
            <person name="Busche T."/>
            <person name="Binda E."/>
            <person name="Kalinowski J."/>
            <person name="Truman A.W."/>
            <person name="Marinelli F."/>
        </authorList>
    </citation>
    <scope>NUCLEOTIDE SEQUENCE [LARGE SCALE GENOMIC DNA]</scope>
    <source>
        <strain evidence="2 3">DSM 45129</strain>
    </source>
</reference>
<evidence type="ECO:0000313" key="2">
    <source>
        <dbReference type="EMBL" id="QYC42077.1"/>
    </source>
</evidence>
<sequence length="101" mass="11385">MQETGKRPTAALDRNFAYLGRVEPYDLHTDLGERRDLSSDRPELAGELMELLDRSIGPDPRRPYGLRMTSSGDRVTGSASFRAGGGRLTFRRAYDRRRGLV</sequence>
<name>A0ABX8U2W1_9ACTN</name>
<gene>
    <name evidence="2" type="ORF">Nocox_22365</name>
</gene>
<evidence type="ECO:0000313" key="3">
    <source>
        <dbReference type="Proteomes" id="UP000824681"/>
    </source>
</evidence>
<protein>
    <submittedName>
        <fullName evidence="2">Uncharacterized protein</fullName>
    </submittedName>
</protein>
<dbReference type="EMBL" id="CP068985">
    <property type="protein sequence ID" value="QYC42077.1"/>
    <property type="molecule type" value="Genomic_DNA"/>
</dbReference>
<evidence type="ECO:0000256" key="1">
    <source>
        <dbReference type="SAM" id="MobiDB-lite"/>
    </source>
</evidence>
<accession>A0ABX8U2W1</accession>
<proteinExistence type="predicted"/>
<organism evidence="2 3">
    <name type="scientific">Nonomuraea coxensis DSM 45129</name>
    <dbReference type="NCBI Taxonomy" id="1122611"/>
    <lineage>
        <taxon>Bacteria</taxon>
        <taxon>Bacillati</taxon>
        <taxon>Actinomycetota</taxon>
        <taxon>Actinomycetes</taxon>
        <taxon>Streptosporangiales</taxon>
        <taxon>Streptosporangiaceae</taxon>
        <taxon>Nonomuraea</taxon>
    </lineage>
</organism>
<keyword evidence="3" id="KW-1185">Reference proteome</keyword>